<evidence type="ECO:0000256" key="4">
    <source>
        <dbReference type="ARBA" id="ARBA00022723"/>
    </source>
</evidence>
<gene>
    <name evidence="7" type="ORF">FDP25_00135</name>
</gene>
<dbReference type="EMBL" id="SZWE01000001">
    <property type="protein sequence ID" value="MRU13835.1"/>
    <property type="molecule type" value="Genomic_DNA"/>
</dbReference>
<dbReference type="Proteomes" id="UP000564704">
    <property type="component" value="Unassembled WGS sequence"/>
</dbReference>
<evidence type="ECO:0000256" key="3">
    <source>
        <dbReference type="ARBA" id="ARBA00022617"/>
    </source>
</evidence>
<dbReference type="InterPro" id="IPR009050">
    <property type="entry name" value="Globin-like_sf"/>
</dbReference>
<comment type="cofactor">
    <cofactor evidence="1">
        <name>heme</name>
        <dbReference type="ChEBI" id="CHEBI:30413"/>
    </cofactor>
</comment>
<dbReference type="Gene3D" id="1.10.490.10">
    <property type="entry name" value="Globins"/>
    <property type="match status" value="1"/>
</dbReference>
<evidence type="ECO:0000256" key="1">
    <source>
        <dbReference type="ARBA" id="ARBA00001971"/>
    </source>
</evidence>
<dbReference type="InterPro" id="IPR001486">
    <property type="entry name" value="Hemoglobin_trunc"/>
</dbReference>
<name>A0A844CK13_9RHOB</name>
<dbReference type="RefSeq" id="WP_154148166.1">
    <property type="nucleotide sequence ID" value="NZ_SZWE01000001.1"/>
</dbReference>
<keyword evidence="3 6" id="KW-0349">Heme</keyword>
<keyword evidence="5 6" id="KW-0408">Iron</keyword>
<dbReference type="PROSITE" id="PS01213">
    <property type="entry name" value="GLOBIN_FAM_2"/>
    <property type="match status" value="1"/>
</dbReference>
<dbReference type="AlphaFoldDB" id="A0A844CK13"/>
<keyword evidence="4 6" id="KW-0479">Metal-binding</keyword>
<organism evidence="7 8">
    <name type="scientific">Roseovarius bejariae</name>
    <dbReference type="NCBI Taxonomy" id="2576383"/>
    <lineage>
        <taxon>Bacteria</taxon>
        <taxon>Pseudomonadati</taxon>
        <taxon>Pseudomonadota</taxon>
        <taxon>Alphaproteobacteria</taxon>
        <taxon>Rhodobacterales</taxon>
        <taxon>Roseobacteraceae</taxon>
        <taxon>Roseovarius</taxon>
    </lineage>
</organism>
<dbReference type="InterPro" id="IPR019795">
    <property type="entry name" value="Globin_bac-like_CS"/>
</dbReference>
<evidence type="ECO:0000256" key="5">
    <source>
        <dbReference type="ARBA" id="ARBA00023004"/>
    </source>
</evidence>
<dbReference type="SUPFAM" id="SSF46458">
    <property type="entry name" value="Globin-like"/>
    <property type="match status" value="1"/>
</dbReference>
<feature type="binding site" description="distal binding residue" evidence="6">
    <location>
        <position position="61"/>
    </location>
    <ligand>
        <name>heme</name>
        <dbReference type="ChEBI" id="CHEBI:30413"/>
    </ligand>
    <ligandPart>
        <name>Fe</name>
        <dbReference type="ChEBI" id="CHEBI:18248"/>
    </ligandPart>
</feature>
<sequence>MSQSLAHDLNTVTLFERLGGAAGIRRIVDGTVAAHMCNPVIKARFQPYEDQPERVEEIKQHTCDFFAAGSGGPDQYQGRSMAEAHRDMDIAAEEYEAAADDIMTTMTALNYDAALRDEVYGILQSLKDEIIHK</sequence>
<evidence type="ECO:0000256" key="2">
    <source>
        <dbReference type="ARBA" id="ARBA00022448"/>
    </source>
</evidence>
<dbReference type="GO" id="GO:0046872">
    <property type="term" value="F:metal ion binding"/>
    <property type="evidence" value="ECO:0007669"/>
    <property type="project" value="UniProtKB-KW"/>
</dbReference>
<accession>A0A844CK13</accession>
<feature type="binding site" description="distal binding residue" evidence="6">
    <location>
        <position position="85"/>
    </location>
    <ligand>
        <name>heme</name>
        <dbReference type="ChEBI" id="CHEBI:30413"/>
    </ligand>
    <ligandPart>
        <name>Fe</name>
        <dbReference type="ChEBI" id="CHEBI:18248"/>
    </ligandPart>
</feature>
<dbReference type="Pfam" id="PF01152">
    <property type="entry name" value="Bac_globin"/>
    <property type="match status" value="1"/>
</dbReference>
<dbReference type="CDD" id="cd00454">
    <property type="entry name" value="TrHb1_N"/>
    <property type="match status" value="1"/>
</dbReference>
<evidence type="ECO:0000313" key="7">
    <source>
        <dbReference type="EMBL" id="MRU13835.1"/>
    </source>
</evidence>
<evidence type="ECO:0000313" key="8">
    <source>
        <dbReference type="Proteomes" id="UP000564704"/>
    </source>
</evidence>
<dbReference type="InterPro" id="IPR012292">
    <property type="entry name" value="Globin/Proto"/>
</dbReference>
<keyword evidence="8" id="KW-1185">Reference proteome</keyword>
<proteinExistence type="predicted"/>
<keyword evidence="2" id="KW-0813">Transport</keyword>
<protein>
    <submittedName>
        <fullName evidence="7">Group 1 truncated hemoglobin</fullName>
    </submittedName>
</protein>
<dbReference type="GO" id="GO:0020037">
    <property type="term" value="F:heme binding"/>
    <property type="evidence" value="ECO:0007669"/>
    <property type="project" value="InterPro"/>
</dbReference>
<reference evidence="7 8" key="1">
    <citation type="submission" date="2019-05" db="EMBL/GenBank/DDBJ databases">
        <title>Roseovarius bejariae sp. nov., a moderately halophylic bacterium isolated from a saline soil in Rambla Salada (Murcia).</title>
        <authorList>
            <person name="Castro D.J."/>
            <person name="Gomez-Altuve A."/>
            <person name="Reina J.C."/>
            <person name="Rodriguez M."/>
            <person name="Sampedro I."/>
            <person name="Llamas I."/>
            <person name="Martinez-Checa F."/>
        </authorList>
    </citation>
    <scope>NUCLEOTIDE SEQUENCE [LARGE SCALE GENOMIC DNA]</scope>
    <source>
        <strain evidence="7 8">A21</strain>
    </source>
</reference>
<comment type="caution">
    <text evidence="7">The sequence shown here is derived from an EMBL/GenBank/DDBJ whole genome shotgun (WGS) entry which is preliminary data.</text>
</comment>
<dbReference type="OrthoDB" id="9795814at2"/>
<dbReference type="GO" id="GO:0019825">
    <property type="term" value="F:oxygen binding"/>
    <property type="evidence" value="ECO:0007669"/>
    <property type="project" value="InterPro"/>
</dbReference>
<dbReference type="GO" id="GO:0015671">
    <property type="term" value="P:oxygen transport"/>
    <property type="evidence" value="ECO:0007669"/>
    <property type="project" value="InterPro"/>
</dbReference>
<evidence type="ECO:0000256" key="6">
    <source>
        <dbReference type="PIRSR" id="PIRSR601486-1"/>
    </source>
</evidence>